<dbReference type="Gene3D" id="3.50.50.60">
    <property type="entry name" value="FAD/NAD(P)-binding domain"/>
    <property type="match status" value="1"/>
</dbReference>
<dbReference type="SUPFAM" id="SSF51905">
    <property type="entry name" value="FAD/NAD(P)-binding domain"/>
    <property type="match status" value="1"/>
</dbReference>
<dbReference type="Pfam" id="PF01494">
    <property type="entry name" value="FAD_binding_3"/>
    <property type="match status" value="1"/>
</dbReference>
<comment type="cofactor">
    <cofactor evidence="1">
        <name>FAD</name>
        <dbReference type="ChEBI" id="CHEBI:57692"/>
    </cofactor>
</comment>
<keyword evidence="6" id="KW-1185">Reference proteome</keyword>
<evidence type="ECO:0000259" key="4">
    <source>
        <dbReference type="Pfam" id="PF01494"/>
    </source>
</evidence>
<dbReference type="RefSeq" id="WP_051183831.1">
    <property type="nucleotide sequence ID" value="NZ_QHHU01000001.1"/>
</dbReference>
<dbReference type="InterPro" id="IPR036188">
    <property type="entry name" value="FAD/NAD-bd_sf"/>
</dbReference>
<dbReference type="InterPro" id="IPR002938">
    <property type="entry name" value="FAD-bd"/>
</dbReference>
<keyword evidence="2" id="KW-0285">Flavoprotein</keyword>
<feature type="domain" description="FAD-binding" evidence="4">
    <location>
        <begin position="4"/>
        <end position="340"/>
    </location>
</feature>
<evidence type="ECO:0000256" key="1">
    <source>
        <dbReference type="ARBA" id="ARBA00001974"/>
    </source>
</evidence>
<dbReference type="InterPro" id="IPR050641">
    <property type="entry name" value="RIFMO-like"/>
</dbReference>
<evidence type="ECO:0000313" key="6">
    <source>
        <dbReference type="Proteomes" id="UP000286716"/>
    </source>
</evidence>
<protein>
    <submittedName>
        <fullName evidence="5">FAD-binding protein</fullName>
    </submittedName>
</protein>
<dbReference type="NCBIfam" id="NF004832">
    <property type="entry name" value="PRK06184.1"/>
    <property type="match status" value="1"/>
</dbReference>
<dbReference type="Gene3D" id="3.30.70.2450">
    <property type="match status" value="1"/>
</dbReference>
<dbReference type="OrthoDB" id="3647401at2"/>
<dbReference type="PANTHER" id="PTHR43004:SF19">
    <property type="entry name" value="BINDING MONOOXYGENASE, PUTATIVE (JCVI)-RELATED"/>
    <property type="match status" value="1"/>
</dbReference>
<dbReference type="GO" id="GO:0071949">
    <property type="term" value="F:FAD binding"/>
    <property type="evidence" value="ECO:0007669"/>
    <property type="project" value="InterPro"/>
</dbReference>
<keyword evidence="3" id="KW-0274">FAD</keyword>
<dbReference type="Proteomes" id="UP000286716">
    <property type="component" value="Unassembled WGS sequence"/>
</dbReference>
<reference evidence="5 6" key="1">
    <citation type="submission" date="2018-05" db="EMBL/GenBank/DDBJ databases">
        <title>Evolution of GPA BGCs.</title>
        <authorList>
            <person name="Waglechner N."/>
            <person name="Wright G.D."/>
        </authorList>
    </citation>
    <scope>NUCLEOTIDE SEQUENCE [LARGE SCALE GENOMIC DNA]</scope>
    <source>
        <strain evidence="5 6">DSM 5908</strain>
    </source>
</reference>
<proteinExistence type="predicted"/>
<dbReference type="GO" id="GO:0016709">
    <property type="term" value="F:oxidoreductase activity, acting on paired donors, with incorporation or reduction of molecular oxygen, NAD(P)H as one donor, and incorporation of one atom of oxygen"/>
    <property type="evidence" value="ECO:0007669"/>
    <property type="project" value="UniProtKB-ARBA"/>
</dbReference>
<gene>
    <name evidence="5" type="ORF">DMA12_01175</name>
</gene>
<evidence type="ECO:0000313" key="5">
    <source>
        <dbReference type="EMBL" id="RSM50789.1"/>
    </source>
</evidence>
<evidence type="ECO:0000256" key="2">
    <source>
        <dbReference type="ARBA" id="ARBA00022630"/>
    </source>
</evidence>
<sequence>MDTDTDVTVVGAGPTGLVAAGELARRGHRVTVLDSAPAPFPGPRGNGIQPRTLEVLDPLGVTDRLVALGTFRLPFRQYAIDGTVRERDRHPGLEPTPGQPFARPLIIPQWRTTQVLRERLAEFGVTVDQNARVVAVEQDQEGVTAVLDDRRRLRSRYLVGADGGSSTVRNALGVGFLGETHDEVRMLLAEVELDGLDRDHWHTFDLVGAGGAGFLSLCPMPASPTWALGLRSPDPDIRADEATLHTVVDGIRPRVRLRRIGWSSTWRLNVRMADRFRVDRVFLAGDAAHVHSPAGGQGLNTGIQDAINLGWKLAAVFDGAEDALLDTYEAERKPVAAAILGLSTELSRRVLGSGAGGYADRPAALARQGLQLDISYRTDPGASGLRPGDRAPDAPLGDTTLFLLRRQADWTVLAFDGITEPVDGAQVLDADALDVDGHLRRTYEPIPGERILIRPDGHLGWRGTGAVPATGTPSALGHAAHRGCGDHY</sequence>
<evidence type="ECO:0000256" key="3">
    <source>
        <dbReference type="ARBA" id="ARBA00022827"/>
    </source>
</evidence>
<dbReference type="EMBL" id="QHHU01000001">
    <property type="protein sequence ID" value="RSM50789.1"/>
    <property type="molecule type" value="Genomic_DNA"/>
</dbReference>
<dbReference type="PANTHER" id="PTHR43004">
    <property type="entry name" value="TRK SYSTEM POTASSIUM UPTAKE PROTEIN"/>
    <property type="match status" value="1"/>
</dbReference>
<name>A0A428X667_AMYBA</name>
<dbReference type="Pfam" id="PF21274">
    <property type="entry name" value="Rng_hyd_C"/>
    <property type="match status" value="1"/>
</dbReference>
<dbReference type="AlphaFoldDB" id="A0A428X667"/>
<accession>A0A428X667</accession>
<organism evidence="5 6">
    <name type="scientific">Amycolatopsis balhimycina DSM 5908</name>
    <dbReference type="NCBI Taxonomy" id="1081091"/>
    <lineage>
        <taxon>Bacteria</taxon>
        <taxon>Bacillati</taxon>
        <taxon>Actinomycetota</taxon>
        <taxon>Actinomycetes</taxon>
        <taxon>Pseudonocardiales</taxon>
        <taxon>Pseudonocardiaceae</taxon>
        <taxon>Amycolatopsis</taxon>
    </lineage>
</organism>
<dbReference type="PRINTS" id="PR00420">
    <property type="entry name" value="RNGMNOXGNASE"/>
</dbReference>
<comment type="caution">
    <text evidence="5">The sequence shown here is derived from an EMBL/GenBank/DDBJ whole genome shotgun (WGS) entry which is preliminary data.</text>
</comment>
<dbReference type="Gene3D" id="3.40.30.120">
    <property type="match status" value="1"/>
</dbReference>